<evidence type="ECO:0000256" key="1">
    <source>
        <dbReference type="SAM" id="MobiDB-lite"/>
    </source>
</evidence>
<evidence type="ECO:0000313" key="4">
    <source>
        <dbReference type="EMBL" id="MCV7174098.1"/>
    </source>
</evidence>
<dbReference type="Pfam" id="PF13828">
    <property type="entry name" value="DUF4190"/>
    <property type="match status" value="1"/>
</dbReference>
<keyword evidence="2" id="KW-0472">Membrane</keyword>
<keyword evidence="2" id="KW-1133">Transmembrane helix</keyword>
<dbReference type="InterPro" id="IPR025241">
    <property type="entry name" value="DUF4190"/>
</dbReference>
<dbReference type="RefSeq" id="WP_264016266.1">
    <property type="nucleotide sequence ID" value="NZ_JACKSJ010000270.1"/>
</dbReference>
<gene>
    <name evidence="4" type="ORF">H7I41_29690</name>
</gene>
<feature type="domain" description="DUF4190" evidence="3">
    <location>
        <begin position="66"/>
        <end position="125"/>
    </location>
</feature>
<evidence type="ECO:0000313" key="5">
    <source>
        <dbReference type="Proteomes" id="UP001140293"/>
    </source>
</evidence>
<reference evidence="4" key="2">
    <citation type="journal article" date="2022" name="BMC Genomics">
        <title>Comparative genome analysis of mycobacteria focusing on tRNA and non-coding RNA.</title>
        <authorList>
            <person name="Behra P.R.K."/>
            <person name="Pettersson B.M.F."/>
            <person name="Ramesh M."/>
            <person name="Das S."/>
            <person name="Dasgupta S."/>
            <person name="Kirsebom L.A."/>
        </authorList>
    </citation>
    <scope>NUCLEOTIDE SEQUENCE</scope>
    <source>
        <strain evidence="4">DSM 44615</strain>
    </source>
</reference>
<protein>
    <submittedName>
        <fullName evidence="4">DUF4190 domain-containing protein</fullName>
    </submittedName>
</protein>
<feature type="region of interest" description="Disordered" evidence="1">
    <location>
        <begin position="1"/>
        <end position="45"/>
    </location>
</feature>
<name>A0A9X2YGA8_9MYCO</name>
<keyword evidence="2" id="KW-0812">Transmembrane</keyword>
<comment type="caution">
    <text evidence="4">The sequence shown here is derived from an EMBL/GenBank/DDBJ whole genome shotgun (WGS) entry which is preliminary data.</text>
</comment>
<dbReference type="AlphaFoldDB" id="A0A9X2YGA8"/>
<feature type="transmembrane region" description="Helical" evidence="2">
    <location>
        <begin position="107"/>
        <end position="136"/>
    </location>
</feature>
<dbReference type="Proteomes" id="UP001140293">
    <property type="component" value="Unassembled WGS sequence"/>
</dbReference>
<evidence type="ECO:0000259" key="3">
    <source>
        <dbReference type="Pfam" id="PF13828"/>
    </source>
</evidence>
<proteinExistence type="predicted"/>
<reference evidence="4" key="1">
    <citation type="submission" date="2020-07" db="EMBL/GenBank/DDBJ databases">
        <authorList>
            <person name="Pettersson B.M.F."/>
            <person name="Behra P.R.K."/>
            <person name="Ramesh M."/>
            <person name="Das S."/>
            <person name="Dasgupta S."/>
            <person name="Kirsebom L.A."/>
        </authorList>
    </citation>
    <scope>NUCLEOTIDE SEQUENCE</scope>
    <source>
        <strain evidence="4">DSM 44615</strain>
    </source>
</reference>
<feature type="transmembrane region" description="Helical" evidence="2">
    <location>
        <begin position="66"/>
        <end position="95"/>
    </location>
</feature>
<dbReference type="EMBL" id="JACKSJ010000270">
    <property type="protein sequence ID" value="MCV7174098.1"/>
    <property type="molecule type" value="Genomic_DNA"/>
</dbReference>
<evidence type="ECO:0000256" key="2">
    <source>
        <dbReference type="SAM" id="Phobius"/>
    </source>
</evidence>
<accession>A0A9X2YGA8</accession>
<sequence length="142" mass="14601">MTGDPEPYSRGVEYPSLENSPPPPDAHRAGTPNHQPPYPGYPGYPGYGGYPPPGGYGPPRGTNTNAIIAVIASAVGLVLCGVPAIVGVVLGVIAMRDTRRTGQDGHGLALTAVILGALVLAFYAIYVIVVAGLVIMSPQWAP</sequence>
<organism evidence="4 5">
    <name type="scientific">[Mycobacterium] manitobense</name>
    <dbReference type="NCBI Taxonomy" id="190147"/>
    <lineage>
        <taxon>Bacteria</taxon>
        <taxon>Bacillati</taxon>
        <taxon>Actinomycetota</taxon>
        <taxon>Actinomycetes</taxon>
        <taxon>Mycobacteriales</taxon>
        <taxon>Mycobacteriaceae</taxon>
        <taxon>Mycolicibacterium</taxon>
    </lineage>
</organism>
<keyword evidence="5" id="KW-1185">Reference proteome</keyword>